<dbReference type="GO" id="GO:0046872">
    <property type="term" value="F:metal ion binding"/>
    <property type="evidence" value="ECO:0007669"/>
    <property type="project" value="UniProtKB-KW"/>
</dbReference>
<sequence>MGIGIVRYEKEGIHWGVLDGGQIYPVQASEETLAAFLAADGKQRAEEAREHAQPFSQLEVTLLSPVTLPGQIVCQGANYSAHREEGGLDAKRPPFNMIFTKAPSSVTGPEHDIESPKSIELLDYEIELGLVFHKALTGPVADGEAALKHYVAGFVIGNDVSSRDLQFTENQWFKGKSLRTFCPVGPVLYLIDPEEAPLVHDLELTLKVNGEVRQQANTSQLLYKPEETLVELSGMMDFQPGDLLLTGTPGGVALKLQADEMNALLNPFEKLDKKVKMLNESQKDNPNYLKEGDVITCEIRTADGKIDLGRQENTVRFV</sequence>
<accession>A0A2P6MLU7</accession>
<evidence type="ECO:0000256" key="1">
    <source>
        <dbReference type="ARBA" id="ARBA00010211"/>
    </source>
</evidence>
<reference evidence="4 5" key="1">
    <citation type="submission" date="2018-03" db="EMBL/GenBank/DDBJ databases">
        <title>Bacillus urumqiensis sp. nov., a moderately haloalkaliphilic bacterium isolated from a salt lake.</title>
        <authorList>
            <person name="Zhao B."/>
            <person name="Liao Z."/>
        </authorList>
    </citation>
    <scope>NUCLEOTIDE SEQUENCE [LARGE SCALE GENOMIC DNA]</scope>
    <source>
        <strain evidence="4 5">BZ-SZ-XJ18</strain>
    </source>
</reference>
<name>A0A2P6MLU7_ALKUR</name>
<dbReference type="InterPro" id="IPR036663">
    <property type="entry name" value="Fumarylacetoacetase_C_sf"/>
</dbReference>
<organism evidence="4 5">
    <name type="scientific">Alkalicoccus urumqiensis</name>
    <name type="common">Bacillus urumqiensis</name>
    <dbReference type="NCBI Taxonomy" id="1548213"/>
    <lineage>
        <taxon>Bacteria</taxon>
        <taxon>Bacillati</taxon>
        <taxon>Bacillota</taxon>
        <taxon>Bacilli</taxon>
        <taxon>Bacillales</taxon>
        <taxon>Bacillaceae</taxon>
        <taxon>Alkalicoccus</taxon>
    </lineage>
</organism>
<evidence type="ECO:0000259" key="3">
    <source>
        <dbReference type="Pfam" id="PF01557"/>
    </source>
</evidence>
<dbReference type="GO" id="GO:0003824">
    <property type="term" value="F:catalytic activity"/>
    <property type="evidence" value="ECO:0007669"/>
    <property type="project" value="InterPro"/>
</dbReference>
<proteinExistence type="inferred from homology"/>
<dbReference type="Proteomes" id="UP000243650">
    <property type="component" value="Unassembled WGS sequence"/>
</dbReference>
<dbReference type="SUPFAM" id="SSF56529">
    <property type="entry name" value="FAH"/>
    <property type="match status" value="1"/>
</dbReference>
<comment type="caution">
    <text evidence="4">The sequence shown here is derived from an EMBL/GenBank/DDBJ whole genome shotgun (WGS) entry which is preliminary data.</text>
</comment>
<keyword evidence="2" id="KW-0479">Metal-binding</keyword>
<dbReference type="Gene3D" id="3.90.850.10">
    <property type="entry name" value="Fumarylacetoacetase-like, C-terminal domain"/>
    <property type="match status" value="1"/>
</dbReference>
<dbReference type="InterPro" id="IPR051121">
    <property type="entry name" value="FAH"/>
</dbReference>
<dbReference type="OrthoDB" id="9805307at2"/>
<gene>
    <name evidence="4" type="ORF">C6I21_01380</name>
</gene>
<dbReference type="EMBL" id="PVNS01000001">
    <property type="protein sequence ID" value="PRO67241.1"/>
    <property type="molecule type" value="Genomic_DNA"/>
</dbReference>
<dbReference type="PANTHER" id="PTHR42796">
    <property type="entry name" value="FUMARYLACETOACETATE HYDROLASE DOMAIN-CONTAINING PROTEIN 2A-RELATED"/>
    <property type="match status" value="1"/>
</dbReference>
<keyword evidence="5" id="KW-1185">Reference proteome</keyword>
<dbReference type="Pfam" id="PF01557">
    <property type="entry name" value="FAA_hydrolase"/>
    <property type="match status" value="1"/>
</dbReference>
<protein>
    <submittedName>
        <fullName evidence="4">2-keto-4-pentenoate hydratase</fullName>
    </submittedName>
</protein>
<evidence type="ECO:0000256" key="2">
    <source>
        <dbReference type="ARBA" id="ARBA00022723"/>
    </source>
</evidence>
<evidence type="ECO:0000313" key="5">
    <source>
        <dbReference type="Proteomes" id="UP000243650"/>
    </source>
</evidence>
<comment type="similarity">
    <text evidence="1">Belongs to the FAH family.</text>
</comment>
<dbReference type="GO" id="GO:0044281">
    <property type="term" value="P:small molecule metabolic process"/>
    <property type="evidence" value="ECO:0007669"/>
    <property type="project" value="UniProtKB-ARBA"/>
</dbReference>
<dbReference type="RefSeq" id="WP_105957625.1">
    <property type="nucleotide sequence ID" value="NZ_PVNS01000001.1"/>
</dbReference>
<feature type="domain" description="Fumarylacetoacetase-like C-terminal" evidence="3">
    <location>
        <begin position="71"/>
        <end position="316"/>
    </location>
</feature>
<dbReference type="AlphaFoldDB" id="A0A2P6MLU7"/>
<dbReference type="InterPro" id="IPR011234">
    <property type="entry name" value="Fumarylacetoacetase-like_C"/>
</dbReference>
<dbReference type="PANTHER" id="PTHR42796:SF4">
    <property type="entry name" value="FUMARYLACETOACETATE HYDROLASE DOMAIN-CONTAINING PROTEIN 2A"/>
    <property type="match status" value="1"/>
</dbReference>
<evidence type="ECO:0000313" key="4">
    <source>
        <dbReference type="EMBL" id="PRO67241.1"/>
    </source>
</evidence>